<name>A0A4U1BXP6_9SPHI</name>
<sequence>MNLKQYILLALFILQLNWVFAQTKPNVVKIPLGTTVKFAVGDQAGLSSYQWYRDGKPMPNANAAVYIASVAGLYQVVSISKEGCRSDLSDGFLLIVEYADLEVLKASETRFVGSGEAFEYQISVINNGNMKATGIEVIDKLPINLKYMGTIGEPIGKITVVDQVISWKIPYLENNQKLILSIKTSAIKAGKIVNTVKVTAIEPDPNLANNVATDVKDIINEVMMPNVITPNGDGKNDVLQIDGLELYPDHNLLIFNRWGNEVYKSNGAYKNDWNGNGLNEGTYYYLLKIKAKDGTDKSTTGWITLIKE</sequence>
<evidence type="ECO:0000313" key="3">
    <source>
        <dbReference type="Proteomes" id="UP000310477"/>
    </source>
</evidence>
<gene>
    <name evidence="2" type="ORF">FA045_17380</name>
</gene>
<dbReference type="NCBIfam" id="TIGR01451">
    <property type="entry name" value="B_ant_repeat"/>
    <property type="match status" value="1"/>
</dbReference>
<dbReference type="OrthoDB" id="9765926at2"/>
<dbReference type="RefSeq" id="WP_136878356.1">
    <property type="nucleotide sequence ID" value="NZ_SWBO01000014.1"/>
</dbReference>
<dbReference type="InterPro" id="IPR047589">
    <property type="entry name" value="DUF11_rpt"/>
</dbReference>
<dbReference type="AlphaFoldDB" id="A0A4U1BXP6"/>
<organism evidence="2 3">
    <name type="scientific">Pedobacter cryotolerans</name>
    <dbReference type="NCBI Taxonomy" id="2571270"/>
    <lineage>
        <taxon>Bacteria</taxon>
        <taxon>Pseudomonadati</taxon>
        <taxon>Bacteroidota</taxon>
        <taxon>Sphingobacteriia</taxon>
        <taxon>Sphingobacteriales</taxon>
        <taxon>Sphingobacteriaceae</taxon>
        <taxon>Pedobacter</taxon>
    </lineage>
</organism>
<dbReference type="PANTHER" id="PTHR34819:SF3">
    <property type="entry name" value="CELL SURFACE PROTEIN"/>
    <property type="match status" value="1"/>
</dbReference>
<dbReference type="InterPro" id="IPR051172">
    <property type="entry name" value="Chlamydia_OmcB"/>
</dbReference>
<proteinExistence type="predicted"/>
<dbReference type="EMBL" id="SWBO01000014">
    <property type="protein sequence ID" value="TKB97157.1"/>
    <property type="molecule type" value="Genomic_DNA"/>
</dbReference>
<evidence type="ECO:0000259" key="1">
    <source>
        <dbReference type="Pfam" id="PF01345"/>
    </source>
</evidence>
<protein>
    <submittedName>
        <fullName evidence="2">T9SS type B sorting domain-containing protein</fullName>
    </submittedName>
</protein>
<dbReference type="Proteomes" id="UP000310477">
    <property type="component" value="Unassembled WGS sequence"/>
</dbReference>
<reference evidence="2 3" key="1">
    <citation type="submission" date="2019-04" db="EMBL/GenBank/DDBJ databases">
        <title>Pedobacter sp. AR-2-6 sp. nov., isolated from Arctic soil.</title>
        <authorList>
            <person name="Dahal R.H."/>
            <person name="Kim D.-U."/>
        </authorList>
    </citation>
    <scope>NUCLEOTIDE SEQUENCE [LARGE SCALE GENOMIC DNA]</scope>
    <source>
        <strain evidence="2 3">AR-2-6</strain>
    </source>
</reference>
<dbReference type="InterPro" id="IPR026341">
    <property type="entry name" value="T9SS_type_B"/>
</dbReference>
<dbReference type="NCBIfam" id="TIGR04131">
    <property type="entry name" value="Bac_Flav_CTERM"/>
    <property type="match status" value="1"/>
</dbReference>
<feature type="domain" description="DUF11" evidence="1">
    <location>
        <begin position="100"/>
        <end position="213"/>
    </location>
</feature>
<dbReference type="Pfam" id="PF13585">
    <property type="entry name" value="CHU_C"/>
    <property type="match status" value="1"/>
</dbReference>
<dbReference type="Gene3D" id="2.60.40.10">
    <property type="entry name" value="Immunoglobulins"/>
    <property type="match status" value="2"/>
</dbReference>
<dbReference type="Pfam" id="PF01345">
    <property type="entry name" value="DUF11"/>
    <property type="match status" value="1"/>
</dbReference>
<dbReference type="PANTHER" id="PTHR34819">
    <property type="entry name" value="LARGE CYSTEINE-RICH PERIPLASMIC PROTEIN OMCB"/>
    <property type="match status" value="1"/>
</dbReference>
<accession>A0A4U1BXP6</accession>
<comment type="caution">
    <text evidence="2">The sequence shown here is derived from an EMBL/GenBank/DDBJ whole genome shotgun (WGS) entry which is preliminary data.</text>
</comment>
<keyword evidence="3" id="KW-1185">Reference proteome</keyword>
<evidence type="ECO:0000313" key="2">
    <source>
        <dbReference type="EMBL" id="TKB97157.1"/>
    </source>
</evidence>
<dbReference type="InterPro" id="IPR013783">
    <property type="entry name" value="Ig-like_fold"/>
</dbReference>
<dbReference type="InterPro" id="IPR001434">
    <property type="entry name" value="OmcB-like_DUF11"/>
</dbReference>